<accession>A0AAP5WCZ1</accession>
<sequence>MEEKLLLNNCLETERLYLRPVTIEDAKDMYEYTSDPETVKYMFEVHHNLDDTKHEILNYFVKEPIGKWGVVLKKTGKFIGNAEMHIDTHNLSAEIGYAIGRKFWGNGYAPEAATQILELGFAEMGLKRIYALYCVDNKKSGRVLEKIGMQKEGILRNNSQLKGKTVDDGVYAMTDEDWQKLQRMGEAF</sequence>
<dbReference type="Proteomes" id="UP001275867">
    <property type="component" value="Unassembled WGS sequence"/>
</dbReference>
<dbReference type="Gene3D" id="3.40.630.30">
    <property type="match status" value="1"/>
</dbReference>
<dbReference type="InterPro" id="IPR000182">
    <property type="entry name" value="GNAT_dom"/>
</dbReference>
<evidence type="ECO:0000313" key="2">
    <source>
        <dbReference type="EMBL" id="MDV7693816.1"/>
    </source>
</evidence>
<feature type="domain" description="N-acetyltransferase" evidence="1">
    <location>
        <begin position="16"/>
        <end position="167"/>
    </location>
</feature>
<reference evidence="3 4" key="1">
    <citation type="submission" date="2016-05" db="EMBL/GenBank/DDBJ databases">
        <title>Draft genome sequence of Pediococcus parvulus 2.6, a probiotic beta-glucan producer strain.</title>
        <authorList>
            <person name="Mohedano M.L."/>
            <person name="Perez-Ramos A."/>
            <person name="Duenas M.T."/>
            <person name="Lamontanara A."/>
            <person name="Orru L."/>
            <person name="Spano G."/>
            <person name="Capozzi V."/>
            <person name="Lopez P."/>
        </authorList>
    </citation>
    <scope>NUCLEOTIDE SEQUENCE [LARGE SCALE GENOMIC DNA]</scope>
    <source>
        <strain evidence="3 4">2.6</strain>
    </source>
</reference>
<dbReference type="SUPFAM" id="SSF55729">
    <property type="entry name" value="Acyl-CoA N-acyltransferases (Nat)"/>
    <property type="match status" value="1"/>
</dbReference>
<evidence type="ECO:0000313" key="4">
    <source>
        <dbReference type="Proteomes" id="UP000077280"/>
    </source>
</evidence>
<dbReference type="PANTHER" id="PTHR43792">
    <property type="entry name" value="GNAT FAMILY, PUTATIVE (AFU_ORTHOLOGUE AFUA_3G00765)-RELATED-RELATED"/>
    <property type="match status" value="1"/>
</dbReference>
<comment type="caution">
    <text evidence="2">The sequence shown here is derived from an EMBL/GenBank/DDBJ whole genome shotgun (WGS) entry which is preliminary data.</text>
</comment>
<dbReference type="Proteomes" id="UP000077280">
    <property type="component" value="Unassembled WGS sequence"/>
</dbReference>
<dbReference type="EMBL" id="WERX01000006">
    <property type="protein sequence ID" value="MDV7693816.1"/>
    <property type="molecule type" value="Genomic_DNA"/>
</dbReference>
<reference evidence="2" key="2">
    <citation type="submission" date="2019-10" db="EMBL/GenBank/DDBJ databases">
        <title>Malate fermentation in French cider.</title>
        <authorList>
            <person name="Cousin F.J."/>
            <person name="Medina Fernandez S."/>
            <person name="Misery B."/>
            <person name="Laplace J.-M."/>
            <person name="Cretenet M."/>
        </authorList>
    </citation>
    <scope>NUCLEOTIDE SEQUENCE</scope>
    <source>
        <strain evidence="2">UCMA15901</strain>
    </source>
</reference>
<dbReference type="AlphaFoldDB" id="A0AAP5WCZ1"/>
<evidence type="ECO:0000313" key="3">
    <source>
        <dbReference type="EMBL" id="OAD64474.1"/>
    </source>
</evidence>
<dbReference type="EMBL" id="LXND01000033">
    <property type="protein sequence ID" value="OAD64474.1"/>
    <property type="molecule type" value="Genomic_DNA"/>
</dbReference>
<dbReference type="GO" id="GO:0016747">
    <property type="term" value="F:acyltransferase activity, transferring groups other than amino-acyl groups"/>
    <property type="evidence" value="ECO:0007669"/>
    <property type="project" value="InterPro"/>
</dbReference>
<gene>
    <name evidence="3" type="ORF">A7K95_04845</name>
    <name evidence="2" type="ORF">GA842_02750</name>
</gene>
<dbReference type="InterPro" id="IPR016181">
    <property type="entry name" value="Acyl_CoA_acyltransferase"/>
</dbReference>
<proteinExistence type="predicted"/>
<dbReference type="Pfam" id="PF13302">
    <property type="entry name" value="Acetyltransf_3"/>
    <property type="match status" value="1"/>
</dbReference>
<name>A0AAP5WCZ1_9LACO</name>
<keyword evidence="4" id="KW-1185">Reference proteome</keyword>
<evidence type="ECO:0000313" key="5">
    <source>
        <dbReference type="Proteomes" id="UP001275867"/>
    </source>
</evidence>
<dbReference type="PROSITE" id="PS51186">
    <property type="entry name" value="GNAT"/>
    <property type="match status" value="1"/>
</dbReference>
<organism evidence="2 5">
    <name type="scientific">Pediococcus parvulus</name>
    <dbReference type="NCBI Taxonomy" id="54062"/>
    <lineage>
        <taxon>Bacteria</taxon>
        <taxon>Bacillati</taxon>
        <taxon>Bacillota</taxon>
        <taxon>Bacilli</taxon>
        <taxon>Lactobacillales</taxon>
        <taxon>Lactobacillaceae</taxon>
        <taxon>Pediococcus</taxon>
    </lineage>
</organism>
<evidence type="ECO:0000259" key="1">
    <source>
        <dbReference type="PROSITE" id="PS51186"/>
    </source>
</evidence>
<protein>
    <submittedName>
        <fullName evidence="2 3">Acetyltransferase</fullName>
    </submittedName>
</protein>
<dbReference type="InterPro" id="IPR051531">
    <property type="entry name" value="N-acetyltransferase"/>
</dbReference>